<keyword evidence="20" id="KW-1185">Reference proteome</keyword>
<dbReference type="InterPro" id="IPR042096">
    <property type="entry name" value="Dihydro-acid_dehy_C"/>
</dbReference>
<evidence type="ECO:0000256" key="13">
    <source>
        <dbReference type="ARBA" id="ARBA00029437"/>
    </source>
</evidence>
<comment type="cofactor">
    <cofactor evidence="15">
        <name>[2Fe-2S] cluster</name>
        <dbReference type="ChEBI" id="CHEBI:190135"/>
    </cofactor>
    <text evidence="15">Binds 1 [2Fe-2S] cluster per subunit. This cluster acts as a Lewis acid cofactor.</text>
</comment>
<dbReference type="InterPro" id="IPR050165">
    <property type="entry name" value="DHAD_IlvD/Edd"/>
</dbReference>
<dbReference type="GO" id="GO:0009099">
    <property type="term" value="P:L-valine biosynthetic process"/>
    <property type="evidence" value="ECO:0007669"/>
    <property type="project" value="UniProtKB-UniRule"/>
</dbReference>
<proteinExistence type="inferred from homology"/>
<organism evidence="19 20">
    <name type="scientific">Humitalea rosea</name>
    <dbReference type="NCBI Taxonomy" id="990373"/>
    <lineage>
        <taxon>Bacteria</taxon>
        <taxon>Pseudomonadati</taxon>
        <taxon>Pseudomonadota</taxon>
        <taxon>Alphaproteobacteria</taxon>
        <taxon>Acetobacterales</taxon>
        <taxon>Roseomonadaceae</taxon>
        <taxon>Humitalea</taxon>
    </lineage>
</organism>
<dbReference type="EC" id="4.2.1.9" evidence="14 15"/>
<comment type="pathway">
    <text evidence="12 15">Amino-acid biosynthesis; L-valine biosynthesis; L-valine from pyruvate: step 3/4.</text>
</comment>
<reference evidence="19 20" key="1">
    <citation type="submission" date="2018-06" db="EMBL/GenBank/DDBJ databases">
        <title>Genomic Encyclopedia of Archaeal and Bacterial Type Strains, Phase II (KMG-II): from individual species to whole genera.</title>
        <authorList>
            <person name="Goeker M."/>
        </authorList>
    </citation>
    <scope>NUCLEOTIDE SEQUENCE [LARGE SCALE GENOMIC DNA]</scope>
    <source>
        <strain evidence="19 20">DSM 24525</strain>
    </source>
</reference>
<feature type="binding site" evidence="15">
    <location>
        <position position="107"/>
    </location>
    <ligand>
        <name>Mg(2+)</name>
        <dbReference type="ChEBI" id="CHEBI:18420"/>
    </ligand>
</feature>
<dbReference type="FunFam" id="3.50.30.80:FF:000001">
    <property type="entry name" value="Dihydroxy-acid dehydratase"/>
    <property type="match status" value="1"/>
</dbReference>
<dbReference type="UniPathway" id="UPA00047">
    <property type="reaction ID" value="UER00057"/>
</dbReference>
<evidence type="ECO:0000313" key="19">
    <source>
        <dbReference type="EMBL" id="PZW50885.1"/>
    </source>
</evidence>
<evidence type="ECO:0000256" key="1">
    <source>
        <dbReference type="ARBA" id="ARBA00001946"/>
    </source>
</evidence>
<dbReference type="NCBIfam" id="NF002068">
    <property type="entry name" value="PRK00911.1"/>
    <property type="match status" value="1"/>
</dbReference>
<dbReference type="PROSITE" id="PS00887">
    <property type="entry name" value="ILVD_EDD_2"/>
    <property type="match status" value="1"/>
</dbReference>
<keyword evidence="3 15" id="KW-0028">Amino-acid biosynthesis</keyword>
<comment type="catalytic activity">
    <reaction evidence="15">
        <text>(2R,3R)-2,3-dihydroxy-3-methylpentanoate = (S)-3-methyl-2-oxopentanoate + H2O</text>
        <dbReference type="Rhea" id="RHEA:27694"/>
        <dbReference type="ChEBI" id="CHEBI:15377"/>
        <dbReference type="ChEBI" id="CHEBI:35146"/>
        <dbReference type="ChEBI" id="CHEBI:49258"/>
        <dbReference type="EC" id="4.2.1.9"/>
    </reaction>
</comment>
<keyword evidence="5 15" id="KW-0479">Metal-binding</keyword>
<evidence type="ECO:0000259" key="17">
    <source>
        <dbReference type="Pfam" id="PF00920"/>
    </source>
</evidence>
<comment type="caution">
    <text evidence="15">Lacks conserved residue(s) required for the propagation of feature annotation.</text>
</comment>
<comment type="subunit">
    <text evidence="15">Homodimer.</text>
</comment>
<evidence type="ECO:0000259" key="18">
    <source>
        <dbReference type="Pfam" id="PF24877"/>
    </source>
</evidence>
<dbReference type="InterPro" id="IPR056740">
    <property type="entry name" value="ILV_EDD_C"/>
</dbReference>
<dbReference type="InterPro" id="IPR037237">
    <property type="entry name" value="IlvD/EDD_N"/>
</dbReference>
<evidence type="ECO:0000256" key="16">
    <source>
        <dbReference type="SAM" id="MobiDB-lite"/>
    </source>
</evidence>
<dbReference type="AlphaFoldDB" id="A0A2W7IXH5"/>
<dbReference type="UniPathway" id="UPA00049">
    <property type="reaction ID" value="UER00061"/>
</dbReference>
<feature type="domain" description="Dihydroxy-acid/6-phosphogluconate dehydratase N-terminal" evidence="17">
    <location>
        <begin position="60"/>
        <end position="377"/>
    </location>
</feature>
<comment type="cofactor">
    <cofactor evidence="1 15">
        <name>Mg(2+)</name>
        <dbReference type="ChEBI" id="CHEBI:18420"/>
    </cofactor>
</comment>
<dbReference type="SUPFAM" id="SSF143975">
    <property type="entry name" value="IlvD/EDD N-terminal domain-like"/>
    <property type="match status" value="1"/>
</dbReference>
<dbReference type="Gene3D" id="3.50.30.80">
    <property type="entry name" value="IlvD/EDD C-terminal domain-like"/>
    <property type="match status" value="1"/>
</dbReference>
<dbReference type="Proteomes" id="UP000249688">
    <property type="component" value="Unassembled WGS sequence"/>
</dbReference>
<dbReference type="GO" id="GO:0051537">
    <property type="term" value="F:2 iron, 2 sulfur cluster binding"/>
    <property type="evidence" value="ECO:0007669"/>
    <property type="project" value="UniProtKB-UniRule"/>
</dbReference>
<dbReference type="InterPro" id="IPR020558">
    <property type="entry name" value="DiOHA_6PGluconate_deHydtase_CS"/>
</dbReference>
<dbReference type="PROSITE" id="PS00886">
    <property type="entry name" value="ILVD_EDD_1"/>
    <property type="match status" value="1"/>
</dbReference>
<dbReference type="PANTHER" id="PTHR21000">
    <property type="entry name" value="DIHYDROXY-ACID DEHYDRATASE DAD"/>
    <property type="match status" value="1"/>
</dbReference>
<evidence type="ECO:0000256" key="4">
    <source>
        <dbReference type="ARBA" id="ARBA00022714"/>
    </source>
</evidence>
<evidence type="ECO:0000256" key="10">
    <source>
        <dbReference type="ARBA" id="ARBA00023304"/>
    </source>
</evidence>
<dbReference type="HAMAP" id="MF_00012">
    <property type="entry name" value="IlvD"/>
    <property type="match status" value="1"/>
</dbReference>
<dbReference type="PANTHER" id="PTHR21000:SF5">
    <property type="entry name" value="DIHYDROXY-ACID DEHYDRATASE, MITOCHONDRIAL"/>
    <property type="match status" value="1"/>
</dbReference>
<feature type="region of interest" description="Disordered" evidence="16">
    <location>
        <begin position="1"/>
        <end position="38"/>
    </location>
</feature>
<dbReference type="GO" id="GO:0000287">
    <property type="term" value="F:magnesium ion binding"/>
    <property type="evidence" value="ECO:0007669"/>
    <property type="project" value="UniProtKB-UniRule"/>
</dbReference>
<name>A0A2W7IXH5_9PROT</name>
<feature type="domain" description="Dihydroxy-acid/6-phosphogluconate dehydratase C-terminal" evidence="18">
    <location>
        <begin position="388"/>
        <end position="577"/>
    </location>
</feature>
<evidence type="ECO:0000256" key="5">
    <source>
        <dbReference type="ARBA" id="ARBA00022723"/>
    </source>
</evidence>
<comment type="catalytic activity">
    <reaction evidence="11">
        <text>(2R)-2,3-dihydroxy-3-methylbutanoate = 3-methyl-2-oxobutanoate + H2O</text>
        <dbReference type="Rhea" id="RHEA:24809"/>
        <dbReference type="ChEBI" id="CHEBI:11851"/>
        <dbReference type="ChEBI" id="CHEBI:15377"/>
        <dbReference type="ChEBI" id="CHEBI:49072"/>
        <dbReference type="EC" id="4.2.1.9"/>
    </reaction>
    <physiologicalReaction direction="left-to-right" evidence="11">
        <dbReference type="Rhea" id="RHEA:24810"/>
    </physiologicalReaction>
</comment>
<accession>A0A2W7IXH5</accession>
<feature type="binding site" evidence="15">
    <location>
        <position position="75"/>
    </location>
    <ligand>
        <name>[2Fe-2S] cluster</name>
        <dbReference type="ChEBI" id="CHEBI:190135"/>
    </ligand>
</feature>
<feature type="active site" description="Proton acceptor" evidence="15">
    <location>
        <position position="496"/>
    </location>
</feature>
<evidence type="ECO:0000256" key="9">
    <source>
        <dbReference type="ARBA" id="ARBA00023239"/>
    </source>
</evidence>
<evidence type="ECO:0000256" key="2">
    <source>
        <dbReference type="ARBA" id="ARBA00006486"/>
    </source>
</evidence>
<dbReference type="InterPro" id="IPR004404">
    <property type="entry name" value="DihydroxyA_deHydtase"/>
</dbReference>
<dbReference type="GO" id="GO:0004160">
    <property type="term" value="F:dihydroxy-acid dehydratase activity"/>
    <property type="evidence" value="ECO:0007669"/>
    <property type="project" value="UniProtKB-UniRule"/>
</dbReference>
<dbReference type="GO" id="GO:0009097">
    <property type="term" value="P:isoleucine biosynthetic process"/>
    <property type="evidence" value="ECO:0007669"/>
    <property type="project" value="UniProtKB-UniRule"/>
</dbReference>
<dbReference type="EMBL" id="QKYU01000001">
    <property type="protein sequence ID" value="PZW50885.1"/>
    <property type="molecule type" value="Genomic_DNA"/>
</dbReference>
<evidence type="ECO:0000256" key="15">
    <source>
        <dbReference type="HAMAP-Rule" id="MF_00012"/>
    </source>
</evidence>
<gene>
    <name evidence="15" type="primary">ilvD</name>
    <name evidence="19" type="ORF">C8P66_101100</name>
</gene>
<dbReference type="Pfam" id="PF00920">
    <property type="entry name" value="ILVD_EDD_N"/>
    <property type="match status" value="1"/>
</dbReference>
<dbReference type="InterPro" id="IPR000581">
    <property type="entry name" value="ILV_EDD_N"/>
</dbReference>
<keyword evidence="8 15" id="KW-0411">Iron-sulfur</keyword>
<evidence type="ECO:0000256" key="3">
    <source>
        <dbReference type="ARBA" id="ARBA00022605"/>
    </source>
</evidence>
<protein>
    <recommendedName>
        <fullName evidence="14 15">Dihydroxy-acid dehydratase</fullName>
        <shortName evidence="15">DAD</shortName>
        <ecNumber evidence="14 15">4.2.1.9</ecNumber>
    </recommendedName>
</protein>
<evidence type="ECO:0000256" key="7">
    <source>
        <dbReference type="ARBA" id="ARBA00023004"/>
    </source>
</evidence>
<comment type="pathway">
    <text evidence="13 15">Amino-acid biosynthesis; L-isoleucine biosynthesis; L-isoleucine from 2-oxobutanoate: step 3/4.</text>
</comment>
<comment type="similarity">
    <text evidence="2 15">Belongs to the IlvD/Edd family.</text>
</comment>
<comment type="caution">
    <text evidence="19">The sequence shown here is derived from an EMBL/GenBank/DDBJ whole genome shotgun (WGS) entry which is preliminary data.</text>
</comment>
<feature type="modified residue" description="N6-carboxylysine" evidence="15">
    <location>
        <position position="150"/>
    </location>
</feature>
<keyword evidence="7 15" id="KW-0408">Iron</keyword>
<comment type="function">
    <text evidence="15">Functions in the biosynthesis of branched-chain amino acids. Catalyzes the dehydration of (2R,3R)-2,3-dihydroxy-3-methylpentanoate (2,3-dihydroxy-3-methylvalerate) into 2-oxo-3-methylpentanoate (2-oxo-3-methylvalerate) and of (2R)-2,3-dihydroxy-3-methylbutanoate (2,3-dihydroxyisovalerate) into 2-oxo-3-methylbutanoate (2-oxoisovalerate), the penultimate precursor to L-isoleucine and L-valine, respectively.</text>
</comment>
<dbReference type="Pfam" id="PF24877">
    <property type="entry name" value="ILV_EDD_C"/>
    <property type="match status" value="1"/>
</dbReference>
<feature type="binding site" evidence="15">
    <location>
        <position position="149"/>
    </location>
    <ligand>
        <name>Mg(2+)</name>
        <dbReference type="ChEBI" id="CHEBI:18420"/>
    </ligand>
</feature>
<feature type="binding site" evidence="15">
    <location>
        <position position="470"/>
    </location>
    <ligand>
        <name>Mg(2+)</name>
        <dbReference type="ChEBI" id="CHEBI:18420"/>
    </ligand>
</feature>
<keyword evidence="6 15" id="KW-0460">Magnesium</keyword>
<evidence type="ECO:0000256" key="11">
    <source>
        <dbReference type="ARBA" id="ARBA00029304"/>
    </source>
</evidence>
<evidence type="ECO:0000256" key="12">
    <source>
        <dbReference type="ARBA" id="ARBA00029436"/>
    </source>
</evidence>
<evidence type="ECO:0000313" key="20">
    <source>
        <dbReference type="Proteomes" id="UP000249688"/>
    </source>
</evidence>
<feature type="binding site" description="via carbamate group" evidence="15">
    <location>
        <position position="150"/>
    </location>
    <ligand>
        <name>Mg(2+)</name>
        <dbReference type="ChEBI" id="CHEBI:18420"/>
    </ligand>
</feature>
<evidence type="ECO:0000256" key="6">
    <source>
        <dbReference type="ARBA" id="ARBA00022842"/>
    </source>
</evidence>
<sequence length="593" mass="62465">MHEGEPSMATGSRQLSRERQTMTAWDKSRMPSRHVTVGPERAPHRSYYYAMGMTEEEIAQPLVGVATCWNEAAPCNIALSRQAQSVKKGVIEGLGSPREFTTITVTDGIAMGHQGMKSSLASRDAIADTVELTMRGHCYDALVGLAGCDKSLPGMMMAMLRLNVPSVFMYGGSILPGTFKGHDVTVVDVFEAVGQHAAGKMSDEDLHELECVACPSAGACGGQFTANTMATVSEAIGLALPNSAGAPAPYEDRDRWAVASGKAVMELLKKNIRPRDIVTLKSLENAAIIVGATGGSTNAALHLPAMAHEAGIKFTLQDVADIMRRSPYIADLKPGGKYVAFDVFKVGGIPVIVRALLDAGLLHGDCLTVTGKSLAENHRDVIFPKDQDVIRPVSDAITATGGVVGLKGNLAPDGAIVKVAGMVEQRFEGTALCFDCEEDAFAAVDARAYKAGDVIIIRYEGPKGGPGMREMLSTTAAIYGQGMGGEVALITDGRFSGATRGFCVGHVGPEAAVGGPIALLKDGDKIVIDAVAGTIDMLVSDEEMAARRAAWTPRKTDYNSGALWKYAQLVGPAFQGAVTHPGAEAETHVYADI</sequence>
<dbReference type="NCBIfam" id="TIGR00110">
    <property type="entry name" value="ilvD"/>
    <property type="match status" value="1"/>
</dbReference>
<evidence type="ECO:0000256" key="14">
    <source>
        <dbReference type="ARBA" id="ARBA00029490"/>
    </source>
</evidence>
<keyword evidence="9 15" id="KW-0456">Lyase</keyword>
<evidence type="ECO:0000256" key="8">
    <source>
        <dbReference type="ARBA" id="ARBA00023014"/>
    </source>
</evidence>
<keyword evidence="4 15" id="KW-0001">2Fe-2S</keyword>
<dbReference type="SUPFAM" id="SSF52016">
    <property type="entry name" value="LeuD/IlvD-like"/>
    <property type="match status" value="1"/>
</dbReference>
<keyword evidence="10 15" id="KW-0100">Branched-chain amino acid biosynthesis</keyword>